<dbReference type="InterPro" id="IPR007120">
    <property type="entry name" value="DNA-dir_RNAP_su2_dom"/>
</dbReference>
<sequence length="256" mass="28673">MVILTPQNFPRYHRLSSAGVYFHGANLLPEVKTYGEILSFLSGVTLFICTWIAVHGCYYTYLLVGTWMLQIYSFQINIKVPEETWNIVYNDGFKVLDKIHARGSGPRVMLTRQPTDGRARNGGLRVGEMEKDCLVAYGTSMLLYERLMVSSDQFEAQVCRACGLLGYYNQKLKAAMCTTCKNGDKVSTMKLPYACKLLIQELQSMNICSLDKRSVNAKSLMTNMSSHIILASSDSGAVGRFLHKSLDDANDLPVHL</sequence>
<keyword evidence="9" id="KW-0812">Transmembrane</keyword>
<dbReference type="OrthoDB" id="10248617at2759"/>
<evidence type="ECO:0000256" key="9">
    <source>
        <dbReference type="SAM" id="Phobius"/>
    </source>
</evidence>
<evidence type="ECO:0000313" key="13">
    <source>
        <dbReference type="Proteomes" id="UP000886885"/>
    </source>
</evidence>
<evidence type="ECO:0000256" key="8">
    <source>
        <dbReference type="ARBA" id="ARBA00023163"/>
    </source>
</evidence>
<dbReference type="Pfam" id="PF00562">
    <property type="entry name" value="RNA_pol_Rpb2_6"/>
    <property type="match status" value="1"/>
</dbReference>
<keyword evidence="6" id="KW-0479">Metal-binding</keyword>
<dbReference type="InterPro" id="IPR007641">
    <property type="entry name" value="RNA_pol_Rpb2_7"/>
</dbReference>
<dbReference type="Proteomes" id="UP000886885">
    <property type="component" value="Chromosome 15D"/>
</dbReference>
<comment type="similarity">
    <text evidence="1">Belongs to the RNA polymerase beta chain family.</text>
</comment>
<evidence type="ECO:0000256" key="1">
    <source>
        <dbReference type="ARBA" id="ARBA00006835"/>
    </source>
</evidence>
<keyword evidence="8" id="KW-0804">Transcription</keyword>
<dbReference type="GO" id="GO:0046872">
    <property type="term" value="F:metal ion binding"/>
    <property type="evidence" value="ECO:0007669"/>
    <property type="project" value="UniProtKB-KW"/>
</dbReference>
<name>A0A8X7YBF1_POPTO</name>
<evidence type="ECO:0000259" key="11">
    <source>
        <dbReference type="Pfam" id="PF04560"/>
    </source>
</evidence>
<evidence type="ECO:0000256" key="5">
    <source>
        <dbReference type="ARBA" id="ARBA00022695"/>
    </source>
</evidence>
<feature type="domain" description="RNA polymerase Rpb2" evidence="11">
    <location>
        <begin position="122"/>
        <end position="208"/>
    </location>
</feature>
<dbReference type="GO" id="GO:0000428">
    <property type="term" value="C:DNA-directed RNA polymerase complex"/>
    <property type="evidence" value="ECO:0007669"/>
    <property type="project" value="UniProtKB-KW"/>
</dbReference>
<protein>
    <recommendedName>
        <fullName evidence="2">DNA-directed RNA polymerase</fullName>
        <ecNumber evidence="2">2.7.7.6</ecNumber>
    </recommendedName>
</protein>
<keyword evidence="3" id="KW-0240">DNA-directed RNA polymerase</keyword>
<dbReference type="PANTHER" id="PTHR20856">
    <property type="entry name" value="DNA-DIRECTED RNA POLYMERASE I SUBUNIT 2"/>
    <property type="match status" value="1"/>
</dbReference>
<keyword evidence="4" id="KW-0808">Transferase</keyword>
<evidence type="ECO:0000313" key="12">
    <source>
        <dbReference type="EMBL" id="KAG6745488.1"/>
    </source>
</evidence>
<proteinExistence type="inferred from homology"/>
<evidence type="ECO:0000259" key="10">
    <source>
        <dbReference type="Pfam" id="PF00562"/>
    </source>
</evidence>
<keyword evidence="5" id="KW-0548">Nucleotidyltransferase</keyword>
<dbReference type="GO" id="GO:0032549">
    <property type="term" value="F:ribonucleoside binding"/>
    <property type="evidence" value="ECO:0007669"/>
    <property type="project" value="InterPro"/>
</dbReference>
<keyword evidence="9" id="KW-1133">Transmembrane helix</keyword>
<dbReference type="FunFam" id="3.90.1800.10:FF:000002">
    <property type="entry name" value="DNA-directed RNA polymerase subunit beta"/>
    <property type="match status" value="1"/>
</dbReference>
<feature type="transmembrane region" description="Helical" evidence="9">
    <location>
        <begin position="37"/>
        <end position="64"/>
    </location>
</feature>
<evidence type="ECO:0000256" key="7">
    <source>
        <dbReference type="ARBA" id="ARBA00022833"/>
    </source>
</evidence>
<dbReference type="EMBL" id="JAAWWB010000030">
    <property type="protein sequence ID" value="KAG6745488.1"/>
    <property type="molecule type" value="Genomic_DNA"/>
</dbReference>
<dbReference type="InterPro" id="IPR015712">
    <property type="entry name" value="DNA-dir_RNA_pol_su2"/>
</dbReference>
<organism evidence="12 13">
    <name type="scientific">Populus tomentosa</name>
    <name type="common">Chinese white poplar</name>
    <dbReference type="NCBI Taxonomy" id="118781"/>
    <lineage>
        <taxon>Eukaryota</taxon>
        <taxon>Viridiplantae</taxon>
        <taxon>Streptophyta</taxon>
        <taxon>Embryophyta</taxon>
        <taxon>Tracheophyta</taxon>
        <taxon>Spermatophyta</taxon>
        <taxon>Magnoliopsida</taxon>
        <taxon>eudicotyledons</taxon>
        <taxon>Gunneridae</taxon>
        <taxon>Pentapetalae</taxon>
        <taxon>rosids</taxon>
        <taxon>fabids</taxon>
        <taxon>Malpighiales</taxon>
        <taxon>Salicaceae</taxon>
        <taxon>Saliceae</taxon>
        <taxon>Populus</taxon>
    </lineage>
</organism>
<evidence type="ECO:0000256" key="2">
    <source>
        <dbReference type="ARBA" id="ARBA00012418"/>
    </source>
</evidence>
<dbReference type="GO" id="GO:0006351">
    <property type="term" value="P:DNA-templated transcription"/>
    <property type="evidence" value="ECO:0007669"/>
    <property type="project" value="InterPro"/>
</dbReference>
<comment type="caution">
    <text evidence="12">The sequence shown here is derived from an EMBL/GenBank/DDBJ whole genome shotgun (WGS) entry which is preliminary data.</text>
</comment>
<keyword evidence="9" id="KW-0472">Membrane</keyword>
<reference evidence="12" key="1">
    <citation type="journal article" date="2020" name="bioRxiv">
        <title>Hybrid origin of Populus tomentosa Carr. identified through genome sequencing and phylogenomic analysis.</title>
        <authorList>
            <person name="An X."/>
            <person name="Gao K."/>
            <person name="Chen Z."/>
            <person name="Li J."/>
            <person name="Yang X."/>
            <person name="Yang X."/>
            <person name="Zhou J."/>
            <person name="Guo T."/>
            <person name="Zhao T."/>
            <person name="Huang S."/>
            <person name="Miao D."/>
            <person name="Khan W.U."/>
            <person name="Rao P."/>
            <person name="Ye M."/>
            <person name="Lei B."/>
            <person name="Liao W."/>
            <person name="Wang J."/>
            <person name="Ji L."/>
            <person name="Li Y."/>
            <person name="Guo B."/>
            <person name="Mustafa N.S."/>
            <person name="Li S."/>
            <person name="Yun Q."/>
            <person name="Keller S.R."/>
            <person name="Mao J."/>
            <person name="Zhang R."/>
            <person name="Strauss S.H."/>
        </authorList>
    </citation>
    <scope>NUCLEOTIDE SEQUENCE</scope>
    <source>
        <strain evidence="12">GM15</strain>
        <tissue evidence="12">Leaf</tissue>
    </source>
</reference>
<dbReference type="AlphaFoldDB" id="A0A8X7YBF1"/>
<feature type="domain" description="DNA-directed RNA polymerase subunit 2 hybrid-binding" evidence="10">
    <location>
        <begin position="95"/>
        <end position="120"/>
    </location>
</feature>
<accession>A0A8X7YBF1</accession>
<keyword evidence="13" id="KW-1185">Reference proteome</keyword>
<dbReference type="EC" id="2.7.7.6" evidence="2"/>
<evidence type="ECO:0000256" key="3">
    <source>
        <dbReference type="ARBA" id="ARBA00022478"/>
    </source>
</evidence>
<keyword evidence="7" id="KW-0862">Zinc</keyword>
<evidence type="ECO:0000256" key="6">
    <source>
        <dbReference type="ARBA" id="ARBA00022723"/>
    </source>
</evidence>
<dbReference type="Pfam" id="PF04560">
    <property type="entry name" value="RNA_pol_Rpb2_7"/>
    <property type="match status" value="1"/>
</dbReference>
<evidence type="ECO:0000256" key="4">
    <source>
        <dbReference type="ARBA" id="ARBA00022679"/>
    </source>
</evidence>
<dbReference type="GO" id="GO:0003677">
    <property type="term" value="F:DNA binding"/>
    <property type="evidence" value="ECO:0007669"/>
    <property type="project" value="InterPro"/>
</dbReference>
<gene>
    <name evidence="12" type="ORF">POTOM_049975</name>
</gene>
<dbReference type="GO" id="GO:0003899">
    <property type="term" value="F:DNA-directed RNA polymerase activity"/>
    <property type="evidence" value="ECO:0007669"/>
    <property type="project" value="UniProtKB-EC"/>
</dbReference>